<protein>
    <submittedName>
        <fullName evidence="1">Uncharacterized protein</fullName>
    </submittedName>
</protein>
<proteinExistence type="predicted"/>
<dbReference type="AlphaFoldDB" id="X1UGC3"/>
<accession>X1UGC3</accession>
<comment type="caution">
    <text evidence="1">The sequence shown here is derived from an EMBL/GenBank/DDBJ whole genome shotgun (WGS) entry which is preliminary data.</text>
</comment>
<organism evidence="1">
    <name type="scientific">marine sediment metagenome</name>
    <dbReference type="NCBI Taxonomy" id="412755"/>
    <lineage>
        <taxon>unclassified sequences</taxon>
        <taxon>metagenomes</taxon>
        <taxon>ecological metagenomes</taxon>
    </lineage>
</organism>
<dbReference type="EMBL" id="BARW01018436">
    <property type="protein sequence ID" value="GAI98930.1"/>
    <property type="molecule type" value="Genomic_DNA"/>
</dbReference>
<feature type="non-terminal residue" evidence="1">
    <location>
        <position position="1"/>
    </location>
</feature>
<sequence>HYQAINIELTWCQVFPPDNGHSTGMCHGLKP</sequence>
<reference evidence="1" key="1">
    <citation type="journal article" date="2014" name="Front. Microbiol.">
        <title>High frequency of phylogenetically diverse reductive dehalogenase-homologous genes in deep subseafloor sedimentary metagenomes.</title>
        <authorList>
            <person name="Kawai M."/>
            <person name="Futagami T."/>
            <person name="Toyoda A."/>
            <person name="Takaki Y."/>
            <person name="Nishi S."/>
            <person name="Hori S."/>
            <person name="Arai W."/>
            <person name="Tsubouchi T."/>
            <person name="Morono Y."/>
            <person name="Uchiyama I."/>
            <person name="Ito T."/>
            <person name="Fujiyama A."/>
            <person name="Inagaki F."/>
            <person name="Takami H."/>
        </authorList>
    </citation>
    <scope>NUCLEOTIDE SEQUENCE</scope>
    <source>
        <strain evidence="1">Expedition CK06-06</strain>
    </source>
</reference>
<name>X1UGC3_9ZZZZ</name>
<evidence type="ECO:0000313" key="1">
    <source>
        <dbReference type="EMBL" id="GAI98930.1"/>
    </source>
</evidence>
<gene>
    <name evidence="1" type="ORF">S12H4_31559</name>
</gene>